<dbReference type="PANTHER" id="PTHR33129">
    <property type="entry name" value="PROTEIN KINASE DOMAIN-CONTAINING PROTEIN-RELATED"/>
    <property type="match status" value="1"/>
</dbReference>
<dbReference type="PANTHER" id="PTHR33129:SF1">
    <property type="entry name" value="ATP-BINDING PROTEIN"/>
    <property type="match status" value="1"/>
</dbReference>
<comment type="caution">
    <text evidence="1">The sequence shown here is derived from an EMBL/GenBank/DDBJ whole genome shotgun (WGS) entry which is preliminary data.</text>
</comment>
<evidence type="ECO:0000313" key="1">
    <source>
        <dbReference type="EMBL" id="KXZ51037.1"/>
    </source>
</evidence>
<proteinExistence type="predicted"/>
<name>A0A150GMK8_GONPE</name>
<protein>
    <submittedName>
        <fullName evidence="1">Uncharacterized protein</fullName>
    </submittedName>
</protein>
<evidence type="ECO:0000313" key="2">
    <source>
        <dbReference type="Proteomes" id="UP000075714"/>
    </source>
</evidence>
<dbReference type="EMBL" id="LSYV01000015">
    <property type="protein sequence ID" value="KXZ51037.1"/>
    <property type="molecule type" value="Genomic_DNA"/>
</dbReference>
<sequence length="349" mass="39020">MFDRIKYLHKEELDTRFLITGTPGIGKTCLAVPLMGWLIQEGMASKIVYETNRVRYLVTAVSSGVISVEQGSTLDFEQELDDTDDDDVWWIVDTGEVLERRANTVLLAPPDRKQYHEFLKLHRSVKLYMPVWTDDEIADCSGPHASHMLLHIEVLGPEYGSATVKVASPYVVRKLEEKAGDAHVQRLKDMSLVFSAYAAAAGTFFQSYAHRRLQQGGSFKVRRLSSPQLGQQVQPTTLELLQGPCTAGVHVFTKLDEVRQQGDGVYCLPSSVHNIPAVDAIMQPDSLFQMTIAQKKAINENGLRTAVRQLRGTAKRIEFAVPPSVFEAYCLVSGVSEDVEQWVLEVPWV</sequence>
<dbReference type="STRING" id="33097.A0A150GMK8"/>
<reference evidence="2" key="1">
    <citation type="journal article" date="2016" name="Nat. Commun.">
        <title>The Gonium pectorale genome demonstrates co-option of cell cycle regulation during the evolution of multicellularity.</title>
        <authorList>
            <person name="Hanschen E.R."/>
            <person name="Marriage T.N."/>
            <person name="Ferris P.J."/>
            <person name="Hamaji T."/>
            <person name="Toyoda A."/>
            <person name="Fujiyama A."/>
            <person name="Neme R."/>
            <person name="Noguchi H."/>
            <person name="Minakuchi Y."/>
            <person name="Suzuki M."/>
            <person name="Kawai-Toyooka H."/>
            <person name="Smith D.R."/>
            <person name="Sparks H."/>
            <person name="Anderson J."/>
            <person name="Bakaric R."/>
            <person name="Luria V."/>
            <person name="Karger A."/>
            <person name="Kirschner M.W."/>
            <person name="Durand P.M."/>
            <person name="Michod R.E."/>
            <person name="Nozaki H."/>
            <person name="Olson B.J."/>
        </authorList>
    </citation>
    <scope>NUCLEOTIDE SEQUENCE [LARGE SCALE GENOMIC DNA]</scope>
    <source>
        <strain evidence="2">NIES-2863</strain>
    </source>
</reference>
<accession>A0A150GMK8</accession>
<organism evidence="1 2">
    <name type="scientific">Gonium pectorale</name>
    <name type="common">Green alga</name>
    <dbReference type="NCBI Taxonomy" id="33097"/>
    <lineage>
        <taxon>Eukaryota</taxon>
        <taxon>Viridiplantae</taxon>
        <taxon>Chlorophyta</taxon>
        <taxon>core chlorophytes</taxon>
        <taxon>Chlorophyceae</taxon>
        <taxon>CS clade</taxon>
        <taxon>Chlamydomonadales</taxon>
        <taxon>Volvocaceae</taxon>
        <taxon>Gonium</taxon>
    </lineage>
</organism>
<keyword evidence="2" id="KW-1185">Reference proteome</keyword>
<dbReference type="OrthoDB" id="544992at2759"/>
<dbReference type="InterPro" id="IPR052980">
    <property type="entry name" value="Crinkler_effector"/>
</dbReference>
<dbReference type="Proteomes" id="UP000075714">
    <property type="component" value="Unassembled WGS sequence"/>
</dbReference>
<gene>
    <name evidence="1" type="ORF">GPECTOR_14g276</name>
</gene>
<dbReference type="AlphaFoldDB" id="A0A150GMK8"/>